<sequence>MYIVTLSGLCDSSSSLGSFLPLIYSIKIEVFNVFKIIRLAIPNSPHLRVDTSKPKMPCQKIGLYGSLKDSTRSLLLVHRSHLAVYPTLGPFDKKMVIGHTPMYSDSVVESATLDSHPFFL</sequence>
<proteinExistence type="predicted"/>
<gene>
    <name evidence="1" type="ORF">AVEN_259814_1</name>
</gene>
<accession>A0A4Y2A930</accession>
<dbReference type="Proteomes" id="UP000499080">
    <property type="component" value="Unassembled WGS sequence"/>
</dbReference>
<protein>
    <submittedName>
        <fullName evidence="1">Uncharacterized protein</fullName>
    </submittedName>
</protein>
<evidence type="ECO:0000313" key="2">
    <source>
        <dbReference type="Proteomes" id="UP000499080"/>
    </source>
</evidence>
<dbReference type="EMBL" id="BGPR01079751">
    <property type="protein sequence ID" value="GBL75845.1"/>
    <property type="molecule type" value="Genomic_DNA"/>
</dbReference>
<comment type="caution">
    <text evidence="1">The sequence shown here is derived from an EMBL/GenBank/DDBJ whole genome shotgun (WGS) entry which is preliminary data.</text>
</comment>
<evidence type="ECO:0000313" key="1">
    <source>
        <dbReference type="EMBL" id="GBL75845.1"/>
    </source>
</evidence>
<name>A0A4Y2A930_ARAVE</name>
<organism evidence="1 2">
    <name type="scientific">Araneus ventricosus</name>
    <name type="common">Orbweaver spider</name>
    <name type="synonym">Epeira ventricosa</name>
    <dbReference type="NCBI Taxonomy" id="182803"/>
    <lineage>
        <taxon>Eukaryota</taxon>
        <taxon>Metazoa</taxon>
        <taxon>Ecdysozoa</taxon>
        <taxon>Arthropoda</taxon>
        <taxon>Chelicerata</taxon>
        <taxon>Arachnida</taxon>
        <taxon>Araneae</taxon>
        <taxon>Araneomorphae</taxon>
        <taxon>Entelegynae</taxon>
        <taxon>Araneoidea</taxon>
        <taxon>Araneidae</taxon>
        <taxon>Araneus</taxon>
    </lineage>
</organism>
<dbReference type="AlphaFoldDB" id="A0A4Y2A930"/>
<keyword evidence="2" id="KW-1185">Reference proteome</keyword>
<reference evidence="1 2" key="1">
    <citation type="journal article" date="2019" name="Sci. Rep.">
        <title>Orb-weaving spider Araneus ventricosus genome elucidates the spidroin gene catalogue.</title>
        <authorList>
            <person name="Kono N."/>
            <person name="Nakamura H."/>
            <person name="Ohtoshi R."/>
            <person name="Moran D.A.P."/>
            <person name="Shinohara A."/>
            <person name="Yoshida Y."/>
            <person name="Fujiwara M."/>
            <person name="Mori M."/>
            <person name="Tomita M."/>
            <person name="Arakawa K."/>
        </authorList>
    </citation>
    <scope>NUCLEOTIDE SEQUENCE [LARGE SCALE GENOMIC DNA]</scope>
</reference>